<keyword evidence="2 8" id="KW-0808">Transferase</keyword>
<name>A0A1Q9CZ58_SYMMI</name>
<reference evidence="8 9" key="1">
    <citation type="submission" date="2016-02" db="EMBL/GenBank/DDBJ databases">
        <title>Genome analysis of coral dinoflagellate symbionts highlights evolutionary adaptations to a symbiotic lifestyle.</title>
        <authorList>
            <person name="Aranda M."/>
            <person name="Li Y."/>
            <person name="Liew Y.J."/>
            <person name="Baumgarten S."/>
            <person name="Simakov O."/>
            <person name="Wilson M."/>
            <person name="Piel J."/>
            <person name="Ashoor H."/>
            <person name="Bougouffa S."/>
            <person name="Bajic V.B."/>
            <person name="Ryu T."/>
            <person name="Ravasi T."/>
            <person name="Bayer T."/>
            <person name="Micklem G."/>
            <person name="Kim H."/>
            <person name="Bhak J."/>
            <person name="Lajeunesse T.C."/>
            <person name="Voolstra C.R."/>
        </authorList>
    </citation>
    <scope>NUCLEOTIDE SEQUENCE [LARGE SCALE GENOMIC DNA]</scope>
    <source>
        <strain evidence="8 9">CCMP2467</strain>
    </source>
</reference>
<dbReference type="Pfam" id="PF07035">
    <property type="entry name" value="RMC1_C"/>
    <property type="match status" value="1"/>
</dbReference>
<dbReference type="PANTHER" id="PTHR12897">
    <property type="entry name" value="COLON CANCER-ASSOCIATED PROTEIN MIC1"/>
    <property type="match status" value="1"/>
</dbReference>
<organism evidence="8 9">
    <name type="scientific">Symbiodinium microadriaticum</name>
    <name type="common">Dinoflagellate</name>
    <name type="synonym">Zooxanthella microadriatica</name>
    <dbReference type="NCBI Taxonomy" id="2951"/>
    <lineage>
        <taxon>Eukaryota</taxon>
        <taxon>Sar</taxon>
        <taxon>Alveolata</taxon>
        <taxon>Dinophyceae</taxon>
        <taxon>Suessiales</taxon>
        <taxon>Symbiodiniaceae</taxon>
        <taxon>Symbiodinium</taxon>
    </lineage>
</organism>
<dbReference type="SUPFAM" id="SSF50978">
    <property type="entry name" value="WD40 repeat-like"/>
    <property type="match status" value="1"/>
</dbReference>
<dbReference type="InterPro" id="IPR009755">
    <property type="entry name" value="RMC1_C"/>
</dbReference>
<feature type="region of interest" description="Disordered" evidence="4">
    <location>
        <begin position="1635"/>
        <end position="1662"/>
    </location>
</feature>
<feature type="transmembrane region" description="Helical" evidence="5">
    <location>
        <begin position="240"/>
        <end position="260"/>
    </location>
</feature>
<dbReference type="GO" id="GO:0008374">
    <property type="term" value="F:O-acyltransferase activity"/>
    <property type="evidence" value="ECO:0007669"/>
    <property type="project" value="InterPro"/>
</dbReference>
<comment type="caution">
    <text evidence="8">The sequence shown here is derived from an EMBL/GenBank/DDBJ whole genome shotgun (WGS) entry which is preliminary data.</text>
</comment>
<dbReference type="EMBL" id="LSRX01000824">
    <property type="protein sequence ID" value="OLP88206.1"/>
    <property type="molecule type" value="Genomic_DNA"/>
</dbReference>
<evidence type="ECO:0000256" key="4">
    <source>
        <dbReference type="SAM" id="MobiDB-lite"/>
    </source>
</evidence>
<evidence type="ECO:0000256" key="1">
    <source>
        <dbReference type="ARBA" id="ARBA00005420"/>
    </source>
</evidence>
<evidence type="ECO:0000313" key="9">
    <source>
        <dbReference type="Proteomes" id="UP000186817"/>
    </source>
</evidence>
<feature type="transmembrane region" description="Helical" evidence="5">
    <location>
        <begin position="272"/>
        <end position="289"/>
    </location>
</feature>
<comment type="similarity">
    <text evidence="1">Belongs to the diacylglycerol acyltransferase family.</text>
</comment>
<keyword evidence="5" id="KW-0812">Transmembrane</keyword>
<feature type="domain" description="Mic1" evidence="6">
    <location>
        <begin position="1140"/>
        <end position="1274"/>
    </location>
</feature>
<dbReference type="Proteomes" id="UP000186817">
    <property type="component" value="Unassembled WGS sequence"/>
</dbReference>
<gene>
    <name evidence="8" type="primary">DGAT2</name>
    <name evidence="8" type="ORF">AK812_SmicGene30491</name>
</gene>
<dbReference type="GO" id="GO:0010506">
    <property type="term" value="P:regulation of autophagy"/>
    <property type="evidence" value="ECO:0007669"/>
    <property type="project" value="InterPro"/>
</dbReference>
<dbReference type="InterPro" id="IPR040371">
    <property type="entry name" value="RMC1"/>
</dbReference>
<proteinExistence type="inferred from homology"/>
<keyword evidence="5" id="KW-1133">Transmembrane helix</keyword>
<dbReference type="OrthoDB" id="264532at2759"/>
<evidence type="ECO:0000256" key="3">
    <source>
        <dbReference type="ARBA" id="ARBA00023315"/>
    </source>
</evidence>
<dbReference type="PANTHER" id="PTHR12897:SF4">
    <property type="entry name" value="REGULATOR OF MON1-CCZ1 COMPLEX"/>
    <property type="match status" value="1"/>
</dbReference>
<dbReference type="Pfam" id="PF21029">
    <property type="entry name" value="RMC1_N"/>
    <property type="match status" value="1"/>
</dbReference>
<dbReference type="InterPro" id="IPR049040">
    <property type="entry name" value="RMC1_N"/>
</dbReference>
<dbReference type="GO" id="GO:0035658">
    <property type="term" value="C:Mon1-Ccz1 complex"/>
    <property type="evidence" value="ECO:0007669"/>
    <property type="project" value="InterPro"/>
</dbReference>
<sequence length="1863" mass="208792">MSVPSELPASSAIELPEGWCRRNGVSIGDTAMWKADSPAFIARDAPDFGASRAEVEEAIRDGSYQVSSDADYAGPGDVCEDQQPRQSCGRKKSVRVAAMLFALQRCIRRQLAELLSLWKEARSNLDADAQHPFAGSLCSLSSVPAASAEEEEDMPQWLQWQLSLRSTSGVREWYRLRSVGRVLSLWRALAAGSSARRLVRNVCIQFRYQDPCAKPEACSYAMALDKPTRSFTGGTQAERLVGFLAASLWSLVYVIAPLYAGACVVSLLRYPFWMGSWALLSPLLLSFLTPDYVIERLGHIVLTSWPMQQVPKYFDYEEYHETLDSEVRAGSRSFIVGAHPHGIFPFTAVCAAVATQNAVDGFGAALAKEAPTAAASIVKYFPILKDVVGMFGLIDASSATLFKRLTKARGVVILYVGGIVELFSSSPKKEAVYLKQRAGFIKLALRTGADVIPVYMFGNTTVLSALTWGPLASLSRALGISVTVFWGRFGLPVPKAVPLTYVRGRPLGMPHISNPTAEDIQKWHEIYCEKLKALARRSFGALREHRRWSSARTHRISQAIDLWVDARHQSRVRRALGVWRLRGAKGALRRRGATALSAFLTATRLRRWLNGWSSLARREQSFFVLSLSARLRSQVPVAAVASGSVYAPVLNGCVMGQEKPLELSDPVYRWQPEASELLTFDEAHRRIVHIKPGGFITADVIDRDRSASPPDGLNVALEHDVRSVRFSPDGLFFAFLSEKRIGCLRTMQPSLQPIWPSSKWSNKSDFEILAFFWLPGEQDASDLAVVTSQGIEVFRLSFDQRAAKSQRTFPTPVRVCWLEPSAATTLVCTGARTLQPFDFRRRNAKLPRFDLVLGRGQSIEPGDVALMTIYDCTYCIHADGSNGKVSLRNVTNLEKGTPEHDIVIDISDQDTPLGPLRLSVVDNLLIVHCLERMVASVYDIRHKDGDSVPRLVCQQGVEQTKQPSRSAWLDWDYLSGGVVLDSGAGTVHQLHLNMGAILAQFLAQAPVDVSLVLKLLLRRTGCREHVVQTLRKALAARTRSAELLQGFQVLNSAYRQVIESMSQRCSGAGVRASISLQELEAQITYQSMLSEKDMVTQVFYPHFIGSEGLEGEGFAPSAEPFNLADWHIPFEARENKDLPKESPYILSVVISYLRSLLGLQILPHKILQCFVFDLCVYFRQEHMLQQLLHYHVLLDSPELVFRLKDLARHSTKERSWATQASLDMALRVREFSVVADMLLFSSQYLDIVPFLINQKDVSFKVRTLLERLENDADATRSDPELMQHVLAEIRLWKQEATLPTSSPNTEANGTGRAVLPAPDLSGCEKWLPELLDEARSGPEAAIFDARAQALSILVTRKCTALGCKACKVWRAAARRCISARSAAAFLEAFRTRSIIRRWAGQRKAEIYRSRRLFWAAWRGFTMESKRTKAETAVRRRGYSHTLRSAWQRWSIASVLKAREAICRQRAKTRRLGVTLRSWQSLKAAKAFAAHSTLLGSFRKWNRIVGHLFNERRARELMVGVGSWRRDGREGPTRGRLFALWTQVVQSKRMQRRRVREAKEALQKLAIVQALWFWHSRARESSMREDHLNRASIALQAMVSASRWARAHDLLIRWFVRSKATRIMCSEADLSGEAPSAISLEGSGMSEATAPRTPRQERSGEGRIIASRASSEEILTRHVDTTCASPAHVEHGMERLSEPSSERHPWISCSERLPPPALARWLKFTVTLQQVDAAALPVLQWACSAWRGAHLHAKLHHLRWWTFALKMRRLRVQGVRRDVQRLRIAFRAWFEAVAAQLQEAVAAAEAELRAISETGLVAATEPLTQAPKSCQDSARSLASETGVWMPLADFWHRLPKLWAPRRVF</sequence>
<evidence type="ECO:0000256" key="5">
    <source>
        <dbReference type="SAM" id="Phobius"/>
    </source>
</evidence>
<evidence type="ECO:0000313" key="8">
    <source>
        <dbReference type="EMBL" id="OLP88206.1"/>
    </source>
</evidence>
<dbReference type="GO" id="GO:0031902">
    <property type="term" value="C:late endosome membrane"/>
    <property type="evidence" value="ECO:0007669"/>
    <property type="project" value="TreeGrafter"/>
</dbReference>
<accession>A0A1Q9CZ58</accession>
<feature type="domain" description="Regulator of MON1-CCZ1 complex N-terminal" evidence="7">
    <location>
        <begin position="679"/>
        <end position="801"/>
    </location>
</feature>
<protein>
    <submittedName>
        <fullName evidence="8">Diacylglycerol O-acyltransferase 2</fullName>
    </submittedName>
</protein>
<evidence type="ECO:0000259" key="6">
    <source>
        <dbReference type="Pfam" id="PF07035"/>
    </source>
</evidence>
<keyword evidence="3 8" id="KW-0012">Acyltransferase</keyword>
<dbReference type="Pfam" id="PF03982">
    <property type="entry name" value="DAGAT"/>
    <property type="match status" value="1"/>
</dbReference>
<keyword evidence="5" id="KW-0472">Membrane</keyword>
<keyword evidence="9" id="KW-1185">Reference proteome</keyword>
<dbReference type="InterPro" id="IPR007130">
    <property type="entry name" value="DAGAT"/>
</dbReference>
<evidence type="ECO:0000256" key="2">
    <source>
        <dbReference type="ARBA" id="ARBA00022679"/>
    </source>
</evidence>
<dbReference type="InterPro" id="IPR036322">
    <property type="entry name" value="WD40_repeat_dom_sf"/>
</dbReference>
<dbReference type="GO" id="GO:0005765">
    <property type="term" value="C:lysosomal membrane"/>
    <property type="evidence" value="ECO:0007669"/>
    <property type="project" value="TreeGrafter"/>
</dbReference>
<evidence type="ECO:0000259" key="7">
    <source>
        <dbReference type="Pfam" id="PF21029"/>
    </source>
</evidence>